<feature type="transmembrane region" description="Helical" evidence="12">
    <location>
        <begin position="48"/>
        <end position="69"/>
    </location>
</feature>
<evidence type="ECO:0000256" key="8">
    <source>
        <dbReference type="ARBA" id="ARBA00023136"/>
    </source>
</evidence>
<accession>A0A643CG40</accession>
<keyword evidence="3" id="KW-0919">Taste</keyword>
<evidence type="ECO:0000256" key="11">
    <source>
        <dbReference type="RuleBase" id="RU004423"/>
    </source>
</evidence>
<dbReference type="Pfam" id="PF05296">
    <property type="entry name" value="TAS2R"/>
    <property type="match status" value="1"/>
</dbReference>
<dbReference type="AlphaFoldDB" id="A0A643CG40"/>
<dbReference type="SUPFAM" id="SSF81321">
    <property type="entry name" value="Family A G protein-coupled receptor-like"/>
    <property type="match status" value="1"/>
</dbReference>
<evidence type="ECO:0000256" key="1">
    <source>
        <dbReference type="ARBA" id="ARBA00004141"/>
    </source>
</evidence>
<proteinExistence type="inferred from homology"/>
<dbReference type="GO" id="GO:0016020">
    <property type="term" value="C:membrane"/>
    <property type="evidence" value="ECO:0007669"/>
    <property type="project" value="UniProtKB-SubCell"/>
</dbReference>
<reference evidence="13 14" key="1">
    <citation type="journal article" date="2019" name="PLoS ONE">
        <title>Genomic analyses reveal an absence of contemporary introgressive admixture between fin whales and blue whales, despite known hybrids.</title>
        <authorList>
            <person name="Westbury M.V."/>
            <person name="Petersen B."/>
            <person name="Lorenzen E.D."/>
        </authorList>
    </citation>
    <scope>NUCLEOTIDE SEQUENCE [LARGE SCALE GENOMIC DNA]</scope>
    <source>
        <strain evidence="13">FinWhale-01</strain>
    </source>
</reference>
<dbReference type="GO" id="GO:0033038">
    <property type="term" value="F:bitter taste receptor activity"/>
    <property type="evidence" value="ECO:0007669"/>
    <property type="project" value="InterPro"/>
</dbReference>
<evidence type="ECO:0000256" key="10">
    <source>
        <dbReference type="ARBA" id="ARBA00023224"/>
    </source>
</evidence>
<keyword evidence="14" id="KW-1185">Reference proteome</keyword>
<dbReference type="OrthoDB" id="8876749at2759"/>
<keyword evidence="6 12" id="KW-1133">Transmembrane helix</keyword>
<dbReference type="GO" id="GO:0004930">
    <property type="term" value="F:G protein-coupled receptor activity"/>
    <property type="evidence" value="ECO:0007669"/>
    <property type="project" value="UniProtKB-KW"/>
</dbReference>
<evidence type="ECO:0000256" key="4">
    <source>
        <dbReference type="ARBA" id="ARBA00022606"/>
    </source>
</evidence>
<dbReference type="PANTHER" id="PTHR11394">
    <property type="entry name" value="TASTE RECEPTOR TYPE 2"/>
    <property type="match status" value="1"/>
</dbReference>
<comment type="subcellular location">
    <subcellularLocation>
        <location evidence="1">Membrane</location>
        <topology evidence="1">Multi-pass membrane protein</topology>
    </subcellularLocation>
</comment>
<dbReference type="EMBL" id="SGJD01001668">
    <property type="protein sequence ID" value="KAB0398918.1"/>
    <property type="molecule type" value="Genomic_DNA"/>
</dbReference>
<evidence type="ECO:0000313" key="13">
    <source>
        <dbReference type="EMBL" id="KAB0398918.1"/>
    </source>
</evidence>
<evidence type="ECO:0000256" key="2">
    <source>
        <dbReference type="ARBA" id="ARBA00007376"/>
    </source>
</evidence>
<evidence type="ECO:0000256" key="7">
    <source>
        <dbReference type="ARBA" id="ARBA00023040"/>
    </source>
</evidence>
<gene>
    <name evidence="13" type="ORF">E2I00_011839</name>
</gene>
<protein>
    <recommendedName>
        <fullName evidence="15">Taste receptor type 2</fullName>
    </recommendedName>
</protein>
<dbReference type="PANTHER" id="PTHR11394:SF27">
    <property type="entry name" value="TASTE RECEPTOR TYPE 2 MEMBER 20"/>
    <property type="match status" value="1"/>
</dbReference>
<feature type="transmembrane region" description="Helical" evidence="12">
    <location>
        <begin position="6"/>
        <end position="36"/>
    </location>
</feature>
<keyword evidence="8 12" id="KW-0472">Membrane</keyword>
<comment type="similarity">
    <text evidence="2 11">Belongs to the G-protein coupled receptor T2R family.</text>
</comment>
<keyword evidence="10" id="KW-0807">Transducer</keyword>
<sequence>MLTLLLNIFSILVMTEFVLGNFANGFIALVNCIDWVKRQKVSSADGILTALAVSRIGLLWVILLNWYLIMFNPVLHSLKVRIIVYVAWTVSNHYSIWLATSLSIFYLFKITNFSSLIFLHLKWRVRSVVLMLICGGSINEAIQTNEHERNITQKTKLRDILHLSNLTLHANKPHTLYYVPDNFSAANLFPVETSPEDAVQWQRIPRSQHQGPYKSHANCHLHSFAICHLLPGSNRISLES</sequence>
<keyword evidence="5 12" id="KW-0812">Transmembrane</keyword>
<organism evidence="13 14">
    <name type="scientific">Balaenoptera physalus</name>
    <name type="common">Fin whale</name>
    <name type="synonym">Balaena physalus</name>
    <dbReference type="NCBI Taxonomy" id="9770"/>
    <lineage>
        <taxon>Eukaryota</taxon>
        <taxon>Metazoa</taxon>
        <taxon>Chordata</taxon>
        <taxon>Craniata</taxon>
        <taxon>Vertebrata</taxon>
        <taxon>Euteleostomi</taxon>
        <taxon>Mammalia</taxon>
        <taxon>Eutheria</taxon>
        <taxon>Laurasiatheria</taxon>
        <taxon>Artiodactyla</taxon>
        <taxon>Whippomorpha</taxon>
        <taxon>Cetacea</taxon>
        <taxon>Mysticeti</taxon>
        <taxon>Balaenopteridae</taxon>
        <taxon>Balaenoptera</taxon>
    </lineage>
</organism>
<evidence type="ECO:0008006" key="15">
    <source>
        <dbReference type="Google" id="ProtNLM"/>
    </source>
</evidence>
<evidence type="ECO:0000256" key="3">
    <source>
        <dbReference type="ARBA" id="ARBA00022480"/>
    </source>
</evidence>
<keyword evidence="4" id="KW-0716">Sensory transduction</keyword>
<dbReference type="Proteomes" id="UP000437017">
    <property type="component" value="Unassembled WGS sequence"/>
</dbReference>
<evidence type="ECO:0000256" key="5">
    <source>
        <dbReference type="ARBA" id="ARBA00022692"/>
    </source>
</evidence>
<keyword evidence="9" id="KW-0675">Receptor</keyword>
<evidence type="ECO:0000313" key="14">
    <source>
        <dbReference type="Proteomes" id="UP000437017"/>
    </source>
</evidence>
<keyword evidence="7" id="KW-0297">G-protein coupled receptor</keyword>
<comment type="caution">
    <text evidence="13">The sequence shown here is derived from an EMBL/GenBank/DDBJ whole genome shotgun (WGS) entry which is preliminary data.</text>
</comment>
<evidence type="ECO:0000256" key="6">
    <source>
        <dbReference type="ARBA" id="ARBA00022989"/>
    </source>
</evidence>
<name>A0A643CG40_BALPH</name>
<dbReference type="InterPro" id="IPR007960">
    <property type="entry name" value="TAS2R"/>
</dbReference>
<evidence type="ECO:0000256" key="9">
    <source>
        <dbReference type="ARBA" id="ARBA00023170"/>
    </source>
</evidence>
<evidence type="ECO:0000256" key="12">
    <source>
        <dbReference type="SAM" id="Phobius"/>
    </source>
</evidence>